<accession>A0ACC2TG67</accession>
<evidence type="ECO:0000313" key="2">
    <source>
        <dbReference type="Proteomes" id="UP001165960"/>
    </source>
</evidence>
<name>A0ACC2TG67_9FUNG</name>
<sequence>MHGGDAHLAMGKVLEEFSLMQAKYKLLASHTPLLGNDSSSKPVPGYDPGHTMETGEQMAKALQCAGMSQKTLPVTND</sequence>
<organism evidence="1 2">
    <name type="scientific">Entomophthora muscae</name>
    <dbReference type="NCBI Taxonomy" id="34485"/>
    <lineage>
        <taxon>Eukaryota</taxon>
        <taxon>Fungi</taxon>
        <taxon>Fungi incertae sedis</taxon>
        <taxon>Zoopagomycota</taxon>
        <taxon>Entomophthoromycotina</taxon>
        <taxon>Entomophthoromycetes</taxon>
        <taxon>Entomophthorales</taxon>
        <taxon>Entomophthoraceae</taxon>
        <taxon>Entomophthora</taxon>
    </lineage>
</organism>
<gene>
    <name evidence="1" type="ORF">DSO57_1014761</name>
</gene>
<reference evidence="1" key="1">
    <citation type="submission" date="2022-04" db="EMBL/GenBank/DDBJ databases">
        <title>Genome of the entomopathogenic fungus Entomophthora muscae.</title>
        <authorList>
            <person name="Elya C."/>
            <person name="Lovett B.R."/>
            <person name="Lee E."/>
            <person name="Macias A.M."/>
            <person name="Hajek A.E."/>
            <person name="De Bivort B.L."/>
            <person name="Kasson M.T."/>
            <person name="De Fine Licht H.H."/>
            <person name="Stajich J.E."/>
        </authorList>
    </citation>
    <scope>NUCLEOTIDE SEQUENCE</scope>
    <source>
        <strain evidence="1">Berkeley</strain>
    </source>
</reference>
<dbReference type="Proteomes" id="UP001165960">
    <property type="component" value="Unassembled WGS sequence"/>
</dbReference>
<evidence type="ECO:0000313" key="1">
    <source>
        <dbReference type="EMBL" id="KAJ9073574.1"/>
    </source>
</evidence>
<keyword evidence="2" id="KW-1185">Reference proteome</keyword>
<proteinExistence type="predicted"/>
<comment type="caution">
    <text evidence="1">The sequence shown here is derived from an EMBL/GenBank/DDBJ whole genome shotgun (WGS) entry which is preliminary data.</text>
</comment>
<dbReference type="EMBL" id="QTSX02002897">
    <property type="protein sequence ID" value="KAJ9073574.1"/>
    <property type="molecule type" value="Genomic_DNA"/>
</dbReference>
<protein>
    <submittedName>
        <fullName evidence="1">Uncharacterized protein</fullName>
    </submittedName>
</protein>